<sequence>MHNDLNTIRVINDVSDGRCRDHGGSEPRVSDPCATIADVASCGARDIGFHSEIAAIIHARLNDAECGAASRERIAAIARKVADHVKRDDPTFCYEWFYGACGLDPWGDLQPHFDPSRAPIVKWDPDIKDFRRIERDVD</sequence>
<dbReference type="EMBL" id="JANDBD010000007">
    <property type="protein sequence ID" value="MCP9274040.1"/>
    <property type="molecule type" value="Genomic_DNA"/>
</dbReference>
<comment type="caution">
    <text evidence="1">The sequence shown here is derived from an EMBL/GenBank/DDBJ whole genome shotgun (WGS) entry which is preliminary data.</text>
</comment>
<reference evidence="1 2" key="1">
    <citation type="submission" date="2022-06" db="EMBL/GenBank/DDBJ databases">
        <title>Mycolicibacterium sp. CAU 1645 isolated from seawater.</title>
        <authorList>
            <person name="Kim W."/>
        </authorList>
    </citation>
    <scope>NUCLEOTIDE SEQUENCE [LARGE SCALE GENOMIC DNA]</scope>
    <source>
        <strain evidence="1 2">CAU 1645</strain>
    </source>
</reference>
<gene>
    <name evidence="1" type="ORF">NM203_17770</name>
</gene>
<proteinExistence type="predicted"/>
<keyword evidence="2" id="KW-1185">Reference proteome</keyword>
<accession>A0ABT1M595</accession>
<dbReference type="RefSeq" id="WP_255061386.1">
    <property type="nucleotide sequence ID" value="NZ_JANDBD010000007.1"/>
</dbReference>
<protein>
    <submittedName>
        <fullName evidence="1">Uncharacterized protein</fullName>
    </submittedName>
</protein>
<evidence type="ECO:0000313" key="2">
    <source>
        <dbReference type="Proteomes" id="UP001651690"/>
    </source>
</evidence>
<organism evidence="1 2">
    <name type="scientific">Mycolicibacterium arenosum</name>
    <dbReference type="NCBI Taxonomy" id="2952157"/>
    <lineage>
        <taxon>Bacteria</taxon>
        <taxon>Bacillati</taxon>
        <taxon>Actinomycetota</taxon>
        <taxon>Actinomycetes</taxon>
        <taxon>Mycobacteriales</taxon>
        <taxon>Mycobacteriaceae</taxon>
        <taxon>Mycolicibacterium</taxon>
    </lineage>
</organism>
<evidence type="ECO:0000313" key="1">
    <source>
        <dbReference type="EMBL" id="MCP9274040.1"/>
    </source>
</evidence>
<dbReference type="Proteomes" id="UP001651690">
    <property type="component" value="Unassembled WGS sequence"/>
</dbReference>
<name>A0ABT1M595_9MYCO</name>